<evidence type="ECO:0000313" key="1">
    <source>
        <dbReference type="EMBL" id="MDQ0437930.1"/>
    </source>
</evidence>
<dbReference type="Gene3D" id="1.10.1740.70">
    <property type="entry name" value="ChaB"/>
    <property type="match status" value="1"/>
</dbReference>
<dbReference type="Pfam" id="PF06150">
    <property type="entry name" value="ChaB"/>
    <property type="match status" value="1"/>
</dbReference>
<protein>
    <submittedName>
        <fullName evidence="1">Cation transport regulator</fullName>
    </submittedName>
</protein>
<comment type="caution">
    <text evidence="1">The sequence shown here is derived from an EMBL/GenBank/DDBJ whole genome shotgun (WGS) entry which is preliminary data.</text>
</comment>
<sequence>MPYAFVDDLPPSVRTHLPLHAQEIYRAAFNNAWVEYASRGAEAREQIAHRVAWAAVKRQYRKEGDQWIAL</sequence>
<proteinExistence type="predicted"/>
<keyword evidence="2" id="KW-1185">Reference proteome</keyword>
<dbReference type="Proteomes" id="UP001241603">
    <property type="component" value="Unassembled WGS sequence"/>
</dbReference>
<dbReference type="RefSeq" id="WP_266348856.1">
    <property type="nucleotide sequence ID" value="NZ_JAPKNG010000003.1"/>
</dbReference>
<dbReference type="SUPFAM" id="SSF140376">
    <property type="entry name" value="ChaB-like"/>
    <property type="match status" value="1"/>
</dbReference>
<name>A0ABU0H6J6_9HYPH</name>
<accession>A0ABU0H6J6</accession>
<organism evidence="1 2">
    <name type="scientific">Kaistia dalseonensis</name>
    <dbReference type="NCBI Taxonomy" id="410840"/>
    <lineage>
        <taxon>Bacteria</taxon>
        <taxon>Pseudomonadati</taxon>
        <taxon>Pseudomonadota</taxon>
        <taxon>Alphaproteobacteria</taxon>
        <taxon>Hyphomicrobiales</taxon>
        <taxon>Kaistiaceae</taxon>
        <taxon>Kaistia</taxon>
    </lineage>
</organism>
<reference evidence="1 2" key="1">
    <citation type="submission" date="2023-07" db="EMBL/GenBank/DDBJ databases">
        <title>Genomic Encyclopedia of Type Strains, Phase IV (KMG-IV): sequencing the most valuable type-strain genomes for metagenomic binning, comparative biology and taxonomic classification.</title>
        <authorList>
            <person name="Goeker M."/>
        </authorList>
    </citation>
    <scope>NUCLEOTIDE SEQUENCE [LARGE SCALE GENOMIC DNA]</scope>
    <source>
        <strain evidence="1 2">B6-8</strain>
    </source>
</reference>
<dbReference type="InterPro" id="IPR037205">
    <property type="entry name" value="ChaB_sf"/>
</dbReference>
<evidence type="ECO:0000313" key="2">
    <source>
        <dbReference type="Proteomes" id="UP001241603"/>
    </source>
</evidence>
<gene>
    <name evidence="1" type="ORF">QO014_002322</name>
</gene>
<dbReference type="EMBL" id="JAUSVO010000003">
    <property type="protein sequence ID" value="MDQ0437930.1"/>
    <property type="molecule type" value="Genomic_DNA"/>
</dbReference>
<dbReference type="InterPro" id="IPR009317">
    <property type="entry name" value="ChaB"/>
</dbReference>